<sequence length="67" mass="7168">MVFKIVILSLLLVVLVSLGSALIAMSKGDKSDKMLKSLTWRIGLSVCIFILLLIGQAMGLITPHGLS</sequence>
<reference evidence="2" key="1">
    <citation type="submission" date="2018-06" db="EMBL/GenBank/DDBJ databases">
        <authorList>
            <person name="Zhirakovskaya E."/>
        </authorList>
    </citation>
    <scope>NUCLEOTIDE SEQUENCE</scope>
</reference>
<dbReference type="NCBIfam" id="NF033233">
    <property type="entry name" value="twin_helix"/>
    <property type="match status" value="1"/>
</dbReference>
<dbReference type="AlphaFoldDB" id="A0A3B0WHE2"/>
<organism evidence="2">
    <name type="scientific">hydrothermal vent metagenome</name>
    <dbReference type="NCBI Taxonomy" id="652676"/>
    <lineage>
        <taxon>unclassified sequences</taxon>
        <taxon>metagenomes</taxon>
        <taxon>ecological metagenomes</taxon>
    </lineage>
</organism>
<evidence type="ECO:0008006" key="3">
    <source>
        <dbReference type="Google" id="ProtNLM"/>
    </source>
</evidence>
<evidence type="ECO:0000313" key="2">
    <source>
        <dbReference type="EMBL" id="VAW51743.1"/>
    </source>
</evidence>
<evidence type="ECO:0000256" key="1">
    <source>
        <dbReference type="SAM" id="Phobius"/>
    </source>
</evidence>
<dbReference type="Pfam" id="PF11137">
    <property type="entry name" value="DUF2909"/>
    <property type="match status" value="1"/>
</dbReference>
<feature type="transmembrane region" description="Helical" evidence="1">
    <location>
        <begin position="38"/>
        <end position="61"/>
    </location>
</feature>
<name>A0A3B0WHE2_9ZZZZ</name>
<proteinExistence type="predicted"/>
<protein>
    <recommendedName>
        <fullName evidence="3">Twin transmembrane helix small protein</fullName>
    </recommendedName>
</protein>
<dbReference type="InterPro" id="IPR021313">
    <property type="entry name" value="DUF2909"/>
</dbReference>
<dbReference type="EMBL" id="UOFD01000035">
    <property type="protein sequence ID" value="VAW51743.1"/>
    <property type="molecule type" value="Genomic_DNA"/>
</dbReference>
<feature type="transmembrane region" description="Helical" evidence="1">
    <location>
        <begin position="6"/>
        <end position="26"/>
    </location>
</feature>
<accession>A0A3B0WHE2</accession>
<keyword evidence="1" id="KW-1133">Transmembrane helix</keyword>
<keyword evidence="1" id="KW-0472">Membrane</keyword>
<gene>
    <name evidence="2" type="ORF">MNBD_GAMMA06-1516</name>
</gene>
<keyword evidence="1" id="KW-0812">Transmembrane</keyword>